<dbReference type="SUPFAM" id="SSF51905">
    <property type="entry name" value="FAD/NAD(P)-binding domain"/>
    <property type="match status" value="1"/>
</dbReference>
<evidence type="ECO:0000313" key="1">
    <source>
        <dbReference type="EMBL" id="MCI0126248.1"/>
    </source>
</evidence>
<dbReference type="Proteomes" id="UP001156140">
    <property type="component" value="Unassembled WGS sequence"/>
</dbReference>
<keyword evidence="2" id="KW-1185">Reference proteome</keyword>
<name>A0AA41QKN8_9HYPH</name>
<evidence type="ECO:0000313" key="2">
    <source>
        <dbReference type="Proteomes" id="UP001156140"/>
    </source>
</evidence>
<comment type="caution">
    <text evidence="1">The sequence shown here is derived from an EMBL/GenBank/DDBJ whole genome shotgun (WGS) entry which is preliminary data.</text>
</comment>
<accession>A0AA41QKN8</accession>
<sequence length="325" mass="33747">MEAAAFDFAIIGATPLALLLAGFLAERHKRSVCLVAEFHDDYRLPRGFDLSLAPLTRPETWALLAASEPETTKLVTRVAGKAAFSRLDPMVVAESPAGADALSHARHMALGFGHEVEAIAAGAGLPEGATANRFRDAVFLHRGAMARGFVPWLESFGVRRVRSGEFQAEFIVLADDEAVLSHDNGLIKAVAATGIATAPAAKLAAPFMTFLDRGLSLHQLDNQGVIAVARGEEEEASGQVGAALPQGARLAGRAAFPLAAAIDGAPLLGLSRPGVFTIAGLGATGAFLAAPLARYLAGAASDAEATWIEARSPLADRSLIVDVVA</sequence>
<proteinExistence type="predicted"/>
<reference evidence="1" key="1">
    <citation type="submission" date="2022-03" db="EMBL/GenBank/DDBJ databases">
        <title>The complete genome sequence of a Methyloterrigena soli.</title>
        <authorList>
            <person name="Zi Z."/>
        </authorList>
    </citation>
    <scope>NUCLEOTIDE SEQUENCE</scope>
    <source>
        <strain evidence="1">M48</strain>
    </source>
</reference>
<organism evidence="1 2">
    <name type="scientific">Paradevosia shaoguanensis</name>
    <dbReference type="NCBI Taxonomy" id="1335043"/>
    <lineage>
        <taxon>Bacteria</taxon>
        <taxon>Pseudomonadati</taxon>
        <taxon>Pseudomonadota</taxon>
        <taxon>Alphaproteobacteria</taxon>
        <taxon>Hyphomicrobiales</taxon>
        <taxon>Devosiaceae</taxon>
        <taxon>Paradevosia</taxon>
    </lineage>
</organism>
<dbReference type="AlphaFoldDB" id="A0AA41QKN8"/>
<gene>
    <name evidence="1" type="ORF">ML536_05350</name>
</gene>
<dbReference type="RefSeq" id="WP_281735203.1">
    <property type="nucleotide sequence ID" value="NZ_JAKETQ010000001.1"/>
</dbReference>
<dbReference type="InterPro" id="IPR036188">
    <property type="entry name" value="FAD/NAD-bd_sf"/>
</dbReference>
<dbReference type="EMBL" id="JALAZD010000001">
    <property type="protein sequence ID" value="MCI0126248.1"/>
    <property type="molecule type" value="Genomic_DNA"/>
</dbReference>
<protein>
    <submittedName>
        <fullName evidence="1">Uncharacterized protein</fullName>
    </submittedName>
</protein>